<feature type="transmembrane region" description="Helical" evidence="6">
    <location>
        <begin position="155"/>
        <end position="175"/>
    </location>
</feature>
<evidence type="ECO:0000313" key="8">
    <source>
        <dbReference type="Proteomes" id="UP001583172"/>
    </source>
</evidence>
<name>A0ABR3VR97_HUMIN</name>
<evidence type="ECO:0000313" key="7">
    <source>
        <dbReference type="EMBL" id="KAL1844258.1"/>
    </source>
</evidence>
<keyword evidence="5 6" id="KW-0472">Membrane</keyword>
<organism evidence="7 8">
    <name type="scientific">Humicola insolens</name>
    <name type="common">Soft-rot fungus</name>
    <dbReference type="NCBI Taxonomy" id="85995"/>
    <lineage>
        <taxon>Eukaryota</taxon>
        <taxon>Fungi</taxon>
        <taxon>Dikarya</taxon>
        <taxon>Ascomycota</taxon>
        <taxon>Pezizomycotina</taxon>
        <taxon>Sordariomycetes</taxon>
        <taxon>Sordariomycetidae</taxon>
        <taxon>Sordariales</taxon>
        <taxon>Chaetomiaceae</taxon>
        <taxon>Mycothermus</taxon>
    </lineage>
</organism>
<evidence type="ECO:0000256" key="6">
    <source>
        <dbReference type="SAM" id="Phobius"/>
    </source>
</evidence>
<comment type="similarity">
    <text evidence="2">Belongs to the TspO/BZRP family.</text>
</comment>
<dbReference type="PANTHER" id="PTHR10057">
    <property type="entry name" value="PERIPHERAL-TYPE BENZODIAZEPINE RECEPTOR"/>
    <property type="match status" value="1"/>
</dbReference>
<feature type="transmembrane region" description="Helical" evidence="6">
    <location>
        <begin position="124"/>
        <end position="143"/>
    </location>
</feature>
<dbReference type="Gene3D" id="1.20.1260.100">
    <property type="entry name" value="TspO/MBR protein"/>
    <property type="match status" value="1"/>
</dbReference>
<gene>
    <name evidence="7" type="ORF">VTJ49DRAFT_2315</name>
</gene>
<keyword evidence="4 6" id="KW-1133">Transmembrane helix</keyword>
<dbReference type="Proteomes" id="UP001583172">
    <property type="component" value="Unassembled WGS sequence"/>
</dbReference>
<evidence type="ECO:0000256" key="3">
    <source>
        <dbReference type="ARBA" id="ARBA00022692"/>
    </source>
</evidence>
<accession>A0ABR3VR97</accession>
<evidence type="ECO:0000256" key="2">
    <source>
        <dbReference type="ARBA" id="ARBA00007524"/>
    </source>
</evidence>
<evidence type="ECO:0008006" key="9">
    <source>
        <dbReference type="Google" id="ProtNLM"/>
    </source>
</evidence>
<reference evidence="7 8" key="1">
    <citation type="journal article" date="2024" name="Commun. Biol.">
        <title>Comparative genomic analysis of thermophilic fungi reveals convergent evolutionary adaptations and gene losses.</title>
        <authorList>
            <person name="Steindorff A.S."/>
            <person name="Aguilar-Pontes M.V."/>
            <person name="Robinson A.J."/>
            <person name="Andreopoulos B."/>
            <person name="LaButti K."/>
            <person name="Kuo A."/>
            <person name="Mondo S."/>
            <person name="Riley R."/>
            <person name="Otillar R."/>
            <person name="Haridas S."/>
            <person name="Lipzen A."/>
            <person name="Grimwood J."/>
            <person name="Schmutz J."/>
            <person name="Clum A."/>
            <person name="Reid I.D."/>
            <person name="Moisan M.C."/>
            <person name="Butler G."/>
            <person name="Nguyen T.T.M."/>
            <person name="Dewar K."/>
            <person name="Conant G."/>
            <person name="Drula E."/>
            <person name="Henrissat B."/>
            <person name="Hansel C."/>
            <person name="Singer S."/>
            <person name="Hutchinson M.I."/>
            <person name="de Vries R.P."/>
            <person name="Natvig D.O."/>
            <person name="Powell A.J."/>
            <person name="Tsang A."/>
            <person name="Grigoriev I.V."/>
        </authorList>
    </citation>
    <scope>NUCLEOTIDE SEQUENCE [LARGE SCALE GENOMIC DNA]</scope>
    <source>
        <strain evidence="7 8">CBS 620.91</strain>
    </source>
</reference>
<comment type="caution">
    <text evidence="7">The sequence shown here is derived from an EMBL/GenBank/DDBJ whole genome shotgun (WGS) entry which is preliminary data.</text>
</comment>
<comment type="subcellular location">
    <subcellularLocation>
        <location evidence="1">Membrane</location>
        <topology evidence="1">Multi-pass membrane protein</topology>
    </subcellularLocation>
</comment>
<keyword evidence="8" id="KW-1185">Reference proteome</keyword>
<protein>
    <recommendedName>
        <fullName evidence="9">Translocator protein</fullName>
    </recommendedName>
</protein>
<dbReference type="InterPro" id="IPR004307">
    <property type="entry name" value="TspO_MBR"/>
</dbReference>
<evidence type="ECO:0000256" key="1">
    <source>
        <dbReference type="ARBA" id="ARBA00004141"/>
    </source>
</evidence>
<dbReference type="InterPro" id="IPR038330">
    <property type="entry name" value="TspO/MBR-related_sf"/>
</dbReference>
<evidence type="ECO:0000256" key="5">
    <source>
        <dbReference type="ARBA" id="ARBA00023136"/>
    </source>
</evidence>
<proteinExistence type="inferred from homology"/>
<dbReference type="CDD" id="cd15904">
    <property type="entry name" value="TSPO_MBR"/>
    <property type="match status" value="1"/>
</dbReference>
<feature type="transmembrane region" description="Helical" evidence="6">
    <location>
        <begin position="14"/>
        <end position="36"/>
    </location>
</feature>
<dbReference type="PANTHER" id="PTHR10057:SF0">
    <property type="entry name" value="TRANSLOCATOR PROTEIN"/>
    <property type="match status" value="1"/>
</dbReference>
<dbReference type="Pfam" id="PF03073">
    <property type="entry name" value="TspO_MBR"/>
    <property type="match status" value="1"/>
</dbReference>
<dbReference type="EMBL" id="JAZGSY010000002">
    <property type="protein sequence ID" value="KAL1844258.1"/>
    <property type="molecule type" value="Genomic_DNA"/>
</dbReference>
<sequence length="197" mass="20893">MTTYIPSLTLPDGIFTNLTASILVPIGLGSVVGYATKPATQERESLALKHPPLRPPASVFPPVWTALYGMMGYAAHRALTLGVSPFNSTETIDAARHGATLYTLQLGLNLAWMPLFYGLNRPILATADAGLLFGINAYLAWLWGTKVDAVSGWLLAPYVAWLGFATYLSFGTGYLNGWDLSARPPAAKAAGPGGPKA</sequence>
<keyword evidence="3 6" id="KW-0812">Transmembrane</keyword>
<evidence type="ECO:0000256" key="4">
    <source>
        <dbReference type="ARBA" id="ARBA00022989"/>
    </source>
</evidence>
<dbReference type="PIRSF" id="PIRSF005859">
    <property type="entry name" value="PBR"/>
    <property type="match status" value="1"/>
</dbReference>